<evidence type="ECO:0000313" key="1">
    <source>
        <dbReference type="EMBL" id="SFR15405.1"/>
    </source>
</evidence>
<protein>
    <submittedName>
        <fullName evidence="1">Uncharacterized protein</fullName>
    </submittedName>
</protein>
<dbReference type="EMBL" id="FOYM01000035">
    <property type="protein sequence ID" value="SFR15405.1"/>
    <property type="molecule type" value="Genomic_DNA"/>
</dbReference>
<evidence type="ECO:0000313" key="2">
    <source>
        <dbReference type="Proteomes" id="UP000199584"/>
    </source>
</evidence>
<accession>A0A1I6ECH1</accession>
<reference evidence="2" key="1">
    <citation type="submission" date="2016-10" db="EMBL/GenBank/DDBJ databases">
        <authorList>
            <person name="Varghese N."/>
            <person name="Submissions S."/>
        </authorList>
    </citation>
    <scope>NUCLEOTIDE SEQUENCE [LARGE SCALE GENOMIC DNA]</scope>
    <source>
        <strain evidence="2">DSM 3669</strain>
    </source>
</reference>
<keyword evidence="2" id="KW-1185">Reference proteome</keyword>
<dbReference type="RefSeq" id="WP_092486983.1">
    <property type="nucleotide sequence ID" value="NZ_FOYM01000035.1"/>
</dbReference>
<dbReference type="Proteomes" id="UP000199584">
    <property type="component" value="Unassembled WGS sequence"/>
</dbReference>
<name>A0A1I6ECH1_9FIRM</name>
<proteinExistence type="predicted"/>
<dbReference type="AlphaFoldDB" id="A0A1I6ECH1"/>
<dbReference type="STRING" id="39060.SAMN05660706_13546"/>
<gene>
    <name evidence="1" type="ORF">SAMN05660706_13546</name>
</gene>
<sequence length="93" mass="10785">MSELYVAIEKDKLDRLRQLAASQTKKQRRLYINADLREAHQNADVVRKIIELLAYETSTVEEALRVLTLTSITIEEAKVAMPRYQKRNAIQGR</sequence>
<organism evidence="1 2">
    <name type="scientific">Desulfoscipio geothermicus DSM 3669</name>
    <dbReference type="NCBI Taxonomy" id="1121426"/>
    <lineage>
        <taxon>Bacteria</taxon>
        <taxon>Bacillati</taxon>
        <taxon>Bacillota</taxon>
        <taxon>Clostridia</taxon>
        <taxon>Eubacteriales</taxon>
        <taxon>Desulfallaceae</taxon>
        <taxon>Desulfoscipio</taxon>
    </lineage>
</organism>